<sequence>MKKKILALMICLISFLISNLKAQHITGDWYGVLEVMGTQVTLVFHFQQSDSGYSGILDSPDQGAMGMPFNAVEYNDNKLILREANIGAFYEGIPVADSISGTWNQGGQSFELNMYREKVEKRTYNRPQEPEKPYPYYEEVNCHLLVNMQSFSTRASGARDSTAAAVLARKGEEIYFS</sequence>
<accession>A0ABS9KGA5</accession>
<evidence type="ECO:0008006" key="4">
    <source>
        <dbReference type="Google" id="ProtNLM"/>
    </source>
</evidence>
<proteinExistence type="predicted"/>
<dbReference type="EMBL" id="JAKLWS010000022">
    <property type="protein sequence ID" value="MCG2589878.1"/>
    <property type="molecule type" value="Genomic_DNA"/>
</dbReference>
<feature type="signal peptide" evidence="1">
    <location>
        <begin position="1"/>
        <end position="22"/>
    </location>
</feature>
<dbReference type="RefSeq" id="WP_237855236.1">
    <property type="nucleotide sequence ID" value="NZ_JAKLWS010000022.1"/>
</dbReference>
<name>A0ABS9KGA5_9BACT</name>
<organism evidence="2 3">
    <name type="scientific">Rhodohalobacter sulfatireducens</name>
    <dbReference type="NCBI Taxonomy" id="2911366"/>
    <lineage>
        <taxon>Bacteria</taxon>
        <taxon>Pseudomonadati</taxon>
        <taxon>Balneolota</taxon>
        <taxon>Balneolia</taxon>
        <taxon>Balneolales</taxon>
        <taxon>Balneolaceae</taxon>
        <taxon>Rhodohalobacter</taxon>
    </lineage>
</organism>
<evidence type="ECO:0000313" key="3">
    <source>
        <dbReference type="Proteomes" id="UP001165366"/>
    </source>
</evidence>
<reference evidence="2" key="1">
    <citation type="submission" date="2022-01" db="EMBL/GenBank/DDBJ databases">
        <authorList>
            <person name="Wang Y."/>
        </authorList>
    </citation>
    <scope>NUCLEOTIDE SEQUENCE</scope>
    <source>
        <strain evidence="2">WB101</strain>
    </source>
</reference>
<reference evidence="2" key="2">
    <citation type="submission" date="2024-05" db="EMBL/GenBank/DDBJ databases">
        <title>Rhodohalobacter halophilus gen. nov., sp. nov., a moderately halophilic member of the family Balneolaceae.</title>
        <authorList>
            <person name="Xia J."/>
        </authorList>
    </citation>
    <scope>NUCLEOTIDE SEQUENCE</scope>
    <source>
        <strain evidence="2">WB101</strain>
    </source>
</reference>
<evidence type="ECO:0000256" key="1">
    <source>
        <dbReference type="SAM" id="SignalP"/>
    </source>
</evidence>
<feature type="chain" id="PRO_5046938903" description="Lipocalin-like domain-containing protein" evidence="1">
    <location>
        <begin position="23"/>
        <end position="177"/>
    </location>
</feature>
<keyword evidence="3" id="KW-1185">Reference proteome</keyword>
<dbReference type="Proteomes" id="UP001165366">
    <property type="component" value="Unassembled WGS sequence"/>
</dbReference>
<comment type="caution">
    <text evidence="2">The sequence shown here is derived from an EMBL/GenBank/DDBJ whole genome shotgun (WGS) entry which is preliminary data.</text>
</comment>
<protein>
    <recommendedName>
        <fullName evidence="4">Lipocalin-like domain-containing protein</fullName>
    </recommendedName>
</protein>
<keyword evidence="1" id="KW-0732">Signal</keyword>
<evidence type="ECO:0000313" key="2">
    <source>
        <dbReference type="EMBL" id="MCG2589878.1"/>
    </source>
</evidence>
<gene>
    <name evidence="2" type="ORF">L6773_14955</name>
</gene>